<evidence type="ECO:0000313" key="6">
    <source>
        <dbReference type="EMBL" id="GAA4237639.1"/>
    </source>
</evidence>
<keyword evidence="4" id="KW-0106">Calcium</keyword>
<feature type="domain" description="Sulfatase N-terminal" evidence="5">
    <location>
        <begin position="35"/>
        <end position="346"/>
    </location>
</feature>
<keyword evidence="7" id="KW-1185">Reference proteome</keyword>
<dbReference type="InterPro" id="IPR000917">
    <property type="entry name" value="Sulfatase_N"/>
</dbReference>
<dbReference type="InterPro" id="IPR017850">
    <property type="entry name" value="Alkaline_phosphatase_core_sf"/>
</dbReference>
<dbReference type="RefSeq" id="WP_344788604.1">
    <property type="nucleotide sequence ID" value="NZ_BAABCA010000005.1"/>
</dbReference>
<evidence type="ECO:0000256" key="4">
    <source>
        <dbReference type="ARBA" id="ARBA00022837"/>
    </source>
</evidence>
<organism evidence="6 7">
    <name type="scientific">Postechiella marina</name>
    <dbReference type="NCBI Taxonomy" id="943941"/>
    <lineage>
        <taxon>Bacteria</taxon>
        <taxon>Pseudomonadati</taxon>
        <taxon>Bacteroidota</taxon>
        <taxon>Flavobacteriia</taxon>
        <taxon>Flavobacteriales</taxon>
        <taxon>Flavobacteriaceae</taxon>
        <taxon>Postechiella</taxon>
    </lineage>
</organism>
<comment type="similarity">
    <text evidence="1">Belongs to the sulfatase family.</text>
</comment>
<dbReference type="PROSITE" id="PS00523">
    <property type="entry name" value="SULFATASE_1"/>
    <property type="match status" value="1"/>
</dbReference>
<keyword evidence="3" id="KW-0378">Hydrolase</keyword>
<dbReference type="Gene3D" id="3.40.720.10">
    <property type="entry name" value="Alkaline Phosphatase, subunit A"/>
    <property type="match status" value="1"/>
</dbReference>
<dbReference type="Proteomes" id="UP001501496">
    <property type="component" value="Unassembled WGS sequence"/>
</dbReference>
<evidence type="ECO:0000256" key="3">
    <source>
        <dbReference type="ARBA" id="ARBA00022801"/>
    </source>
</evidence>
<gene>
    <name evidence="6" type="ORF">GCM10022291_25010</name>
</gene>
<keyword evidence="2" id="KW-0479">Metal-binding</keyword>
<evidence type="ECO:0000256" key="2">
    <source>
        <dbReference type="ARBA" id="ARBA00022723"/>
    </source>
</evidence>
<comment type="caution">
    <text evidence="6">The sequence shown here is derived from an EMBL/GenBank/DDBJ whole genome shotgun (WGS) entry which is preliminary data.</text>
</comment>
<evidence type="ECO:0000259" key="5">
    <source>
        <dbReference type="Pfam" id="PF00884"/>
    </source>
</evidence>
<proteinExistence type="inferred from homology"/>
<accession>A0ABP8CD04</accession>
<dbReference type="InterPro" id="IPR024607">
    <property type="entry name" value="Sulfatase_CS"/>
</dbReference>
<dbReference type="Gene3D" id="3.30.1120.10">
    <property type="match status" value="1"/>
</dbReference>
<dbReference type="Pfam" id="PF00884">
    <property type="entry name" value="Sulfatase"/>
    <property type="match status" value="1"/>
</dbReference>
<dbReference type="CDD" id="cd16146">
    <property type="entry name" value="ARS_like"/>
    <property type="match status" value="1"/>
</dbReference>
<evidence type="ECO:0000256" key="1">
    <source>
        <dbReference type="ARBA" id="ARBA00008779"/>
    </source>
</evidence>
<dbReference type="PANTHER" id="PTHR42693:SF53">
    <property type="entry name" value="ENDO-4-O-SULFATASE"/>
    <property type="match status" value="1"/>
</dbReference>
<dbReference type="EMBL" id="BAABCA010000005">
    <property type="protein sequence ID" value="GAA4237639.1"/>
    <property type="molecule type" value="Genomic_DNA"/>
</dbReference>
<protein>
    <submittedName>
        <fullName evidence="6">Arylsulfatase</fullName>
    </submittedName>
</protein>
<evidence type="ECO:0000313" key="7">
    <source>
        <dbReference type="Proteomes" id="UP001501496"/>
    </source>
</evidence>
<reference evidence="7" key="1">
    <citation type="journal article" date="2019" name="Int. J. Syst. Evol. Microbiol.">
        <title>The Global Catalogue of Microorganisms (GCM) 10K type strain sequencing project: providing services to taxonomists for standard genome sequencing and annotation.</title>
        <authorList>
            <consortium name="The Broad Institute Genomics Platform"/>
            <consortium name="The Broad Institute Genome Sequencing Center for Infectious Disease"/>
            <person name="Wu L."/>
            <person name="Ma J."/>
        </authorList>
    </citation>
    <scope>NUCLEOTIDE SEQUENCE [LARGE SCALE GENOMIC DNA]</scope>
    <source>
        <strain evidence="7">JCM 17630</strain>
    </source>
</reference>
<dbReference type="SUPFAM" id="SSF53649">
    <property type="entry name" value="Alkaline phosphatase-like"/>
    <property type="match status" value="1"/>
</dbReference>
<name>A0ABP8CD04_9FLAO</name>
<dbReference type="InterPro" id="IPR050738">
    <property type="entry name" value="Sulfatase"/>
</dbReference>
<sequence>MAQYILPHFNTIHSKLIYLFFICSLLSFSQTQTKPNVILILTDDQGIGDIGCHGNPWLKTPNLDKFYNNSVRLTDFHVSPLCTPTRAAIMTGRYPINNGAWATFKGRDALSSGAVTMANMFKNNGYKTALFGKWHLGDNYPTRPTDSGFETAIHHLAGGVGELSDYWGNSYFNDVYYENNTPKQFKGYCTDVWFNETIKYIDKNKEDPFFVYLPLNAPHDPLIVDKKYAKPYKHLEGKEIISANLYGMIANIDENFGKFYDFLDNKKLLENTILIFMSDNGTRYGYSNDGKFGYNKGYRGIKGSKQEGGHRVPFYIRWPKGNIKGGKDIDVLTAHVDIIPTLAGLCNLSVPKAMKLDGVDVSPLLLNQKKKIENRSVFIHNRQDWRPPMDVNQTCILKDDWRLINGNALYNIRKDPKQKNNVAHLHPELIKELLAQNAVFLKETKRNSEYKELPTHHVGNSKQEEIKLTIQHAIGEDSGIWKCEQVAAGIKNTNNTHALTIEKPGRYQVLCARWPKECAGPILGVPIENPKNMFTYQAISPEKVRIKIANQIHEKLIKPKQNAVSFIVNLNKGKTLLVNDFIEGKDRYGVYYTYVKYLGE</sequence>
<dbReference type="PANTHER" id="PTHR42693">
    <property type="entry name" value="ARYLSULFATASE FAMILY MEMBER"/>
    <property type="match status" value="1"/>
</dbReference>